<dbReference type="RefSeq" id="WP_377055245.1">
    <property type="nucleotide sequence ID" value="NZ_JBHLVZ010000084.1"/>
</dbReference>
<evidence type="ECO:0000256" key="4">
    <source>
        <dbReference type="ARBA" id="ARBA00022793"/>
    </source>
</evidence>
<accession>A0ABV6IYF6</accession>
<comment type="catalytic activity">
    <reaction evidence="1 8">
        <text>1-(2-carboxyphenylamino)-1-deoxy-D-ribulose 5-phosphate + H(+) = (1S,2R)-1-C-(indol-3-yl)glycerol 3-phosphate + CO2 + H2O</text>
        <dbReference type="Rhea" id="RHEA:23476"/>
        <dbReference type="ChEBI" id="CHEBI:15377"/>
        <dbReference type="ChEBI" id="CHEBI:15378"/>
        <dbReference type="ChEBI" id="CHEBI:16526"/>
        <dbReference type="ChEBI" id="CHEBI:58613"/>
        <dbReference type="ChEBI" id="CHEBI:58866"/>
        <dbReference type="EC" id="4.1.1.48"/>
    </reaction>
</comment>
<dbReference type="EC" id="4.1.1.48" evidence="8"/>
<keyword evidence="4 8" id="KW-0210">Decarboxylase</keyword>
<dbReference type="CDD" id="cd00331">
    <property type="entry name" value="IGPS"/>
    <property type="match status" value="1"/>
</dbReference>
<evidence type="ECO:0000256" key="6">
    <source>
        <dbReference type="ARBA" id="ARBA00023141"/>
    </source>
</evidence>
<sequence length="275" mass="30089">MDQTFPVTDAPFSDTLRKILDEKRAEVEARRRETPLGEMERRARSAPALRPFTGALCEAVAEMRIGLIAEIKRASPSGGLIREPFDPAAIARAYEEAGATCLSVLTDEPWFQGNAEHLRLAREATKLPVLRKDFMIDPWQVFEARAMGADAILIIMAALSDAEAEALEDVARTLDMGVLVEVHDETELQRALGLETRLIGVNNRDLRSLKTDISVTERLAPIVPADRIPVAESGIRTPADVRRMAAAGARCLLVGEHLLRQPDPGAAARELVQAA</sequence>
<dbReference type="Pfam" id="PF00218">
    <property type="entry name" value="IGPS"/>
    <property type="match status" value="1"/>
</dbReference>
<evidence type="ECO:0000256" key="2">
    <source>
        <dbReference type="ARBA" id="ARBA00004696"/>
    </source>
</evidence>
<evidence type="ECO:0000256" key="5">
    <source>
        <dbReference type="ARBA" id="ARBA00022822"/>
    </source>
</evidence>
<name>A0ABV6IYF6_9PROT</name>
<dbReference type="InterPro" id="IPR001468">
    <property type="entry name" value="Indole-3-GlycerolPSynthase_CS"/>
</dbReference>
<comment type="caution">
    <text evidence="10">The sequence shown here is derived from an EMBL/GenBank/DDBJ whole genome shotgun (WGS) entry which is preliminary data.</text>
</comment>
<dbReference type="NCBIfam" id="NF001377">
    <property type="entry name" value="PRK00278.2-4"/>
    <property type="match status" value="1"/>
</dbReference>
<gene>
    <name evidence="8 10" type="primary">trpC</name>
    <name evidence="10" type="ORF">ACFFIC_24315</name>
</gene>
<organism evidence="10 11">
    <name type="scientific">Muricoccus vinaceus</name>
    <dbReference type="NCBI Taxonomy" id="424704"/>
    <lineage>
        <taxon>Bacteria</taxon>
        <taxon>Pseudomonadati</taxon>
        <taxon>Pseudomonadota</taxon>
        <taxon>Alphaproteobacteria</taxon>
        <taxon>Acetobacterales</taxon>
        <taxon>Roseomonadaceae</taxon>
        <taxon>Muricoccus</taxon>
    </lineage>
</organism>
<evidence type="ECO:0000256" key="1">
    <source>
        <dbReference type="ARBA" id="ARBA00001633"/>
    </source>
</evidence>
<dbReference type="SUPFAM" id="SSF51366">
    <property type="entry name" value="Ribulose-phoshate binding barrel"/>
    <property type="match status" value="1"/>
</dbReference>
<keyword evidence="11" id="KW-1185">Reference proteome</keyword>
<evidence type="ECO:0000313" key="10">
    <source>
        <dbReference type="EMBL" id="MFC0388644.1"/>
    </source>
</evidence>
<dbReference type="InterPro" id="IPR013798">
    <property type="entry name" value="Indole-3-glycerol_P_synth_dom"/>
</dbReference>
<evidence type="ECO:0000256" key="8">
    <source>
        <dbReference type="HAMAP-Rule" id="MF_00134"/>
    </source>
</evidence>
<protein>
    <recommendedName>
        <fullName evidence="8">Indole-3-glycerol phosphate synthase</fullName>
        <shortName evidence="8">IGPS</shortName>
        <ecNumber evidence="8">4.1.1.48</ecNumber>
    </recommendedName>
</protein>
<dbReference type="PANTHER" id="PTHR22854:SF2">
    <property type="entry name" value="INDOLE-3-GLYCEROL-PHOSPHATE SYNTHASE"/>
    <property type="match status" value="1"/>
</dbReference>
<keyword evidence="3 8" id="KW-0028">Amino-acid biosynthesis</keyword>
<dbReference type="InterPro" id="IPR013785">
    <property type="entry name" value="Aldolase_TIM"/>
</dbReference>
<keyword evidence="7 8" id="KW-0456">Lyase</keyword>
<dbReference type="EMBL" id="JBHLVZ010000084">
    <property type="protein sequence ID" value="MFC0388644.1"/>
    <property type="molecule type" value="Genomic_DNA"/>
</dbReference>
<dbReference type="InterPro" id="IPR011060">
    <property type="entry name" value="RibuloseP-bd_barrel"/>
</dbReference>
<dbReference type="Proteomes" id="UP001589789">
    <property type="component" value="Unassembled WGS sequence"/>
</dbReference>
<dbReference type="NCBIfam" id="NF001373">
    <property type="entry name" value="PRK00278.1-6"/>
    <property type="match status" value="1"/>
</dbReference>
<dbReference type="PANTHER" id="PTHR22854">
    <property type="entry name" value="TRYPTOPHAN BIOSYNTHESIS PROTEIN"/>
    <property type="match status" value="1"/>
</dbReference>
<keyword evidence="6 8" id="KW-0057">Aromatic amino acid biosynthesis</keyword>
<evidence type="ECO:0000256" key="3">
    <source>
        <dbReference type="ARBA" id="ARBA00022605"/>
    </source>
</evidence>
<dbReference type="HAMAP" id="MF_00134_B">
    <property type="entry name" value="IGPS_B"/>
    <property type="match status" value="1"/>
</dbReference>
<proteinExistence type="inferred from homology"/>
<evidence type="ECO:0000259" key="9">
    <source>
        <dbReference type="Pfam" id="PF00218"/>
    </source>
</evidence>
<keyword evidence="5 8" id="KW-0822">Tryptophan biosynthesis</keyword>
<comment type="similarity">
    <text evidence="8">Belongs to the TrpC family.</text>
</comment>
<dbReference type="InterPro" id="IPR045186">
    <property type="entry name" value="Indole-3-glycerol_P_synth"/>
</dbReference>
<feature type="domain" description="Indole-3-glycerol phosphate synthase" evidence="9">
    <location>
        <begin position="16"/>
        <end position="271"/>
    </location>
</feature>
<dbReference type="GO" id="GO:0004425">
    <property type="term" value="F:indole-3-glycerol-phosphate synthase activity"/>
    <property type="evidence" value="ECO:0007669"/>
    <property type="project" value="UniProtKB-EC"/>
</dbReference>
<evidence type="ECO:0000256" key="7">
    <source>
        <dbReference type="ARBA" id="ARBA00023239"/>
    </source>
</evidence>
<evidence type="ECO:0000313" key="11">
    <source>
        <dbReference type="Proteomes" id="UP001589789"/>
    </source>
</evidence>
<dbReference type="PROSITE" id="PS00614">
    <property type="entry name" value="IGPS"/>
    <property type="match status" value="1"/>
</dbReference>
<dbReference type="Gene3D" id="3.20.20.70">
    <property type="entry name" value="Aldolase class I"/>
    <property type="match status" value="1"/>
</dbReference>
<comment type="pathway">
    <text evidence="2 8">Amino-acid biosynthesis; L-tryptophan biosynthesis; L-tryptophan from chorismate: step 4/5.</text>
</comment>
<dbReference type="NCBIfam" id="NF001370">
    <property type="entry name" value="PRK00278.1-2"/>
    <property type="match status" value="1"/>
</dbReference>
<reference evidence="10 11" key="1">
    <citation type="submission" date="2024-09" db="EMBL/GenBank/DDBJ databases">
        <authorList>
            <person name="Sun Q."/>
            <person name="Mori K."/>
        </authorList>
    </citation>
    <scope>NUCLEOTIDE SEQUENCE [LARGE SCALE GENOMIC DNA]</scope>
    <source>
        <strain evidence="10 11">CCM 7468</strain>
    </source>
</reference>